<gene>
    <name evidence="1" type="ORF">OG549_04395</name>
</gene>
<reference evidence="1" key="1">
    <citation type="submission" date="2022-10" db="EMBL/GenBank/DDBJ databases">
        <title>The complete genomes of actinobacterial strains from the NBC collection.</title>
        <authorList>
            <person name="Joergensen T.S."/>
            <person name="Alvarez Arevalo M."/>
            <person name="Sterndorff E.B."/>
            <person name="Faurdal D."/>
            <person name="Vuksanovic O."/>
            <person name="Mourched A.-S."/>
            <person name="Charusanti P."/>
            <person name="Shaw S."/>
            <person name="Blin K."/>
            <person name="Weber T."/>
        </authorList>
    </citation>
    <scope>NUCLEOTIDE SEQUENCE</scope>
    <source>
        <strain evidence="1">NBC_00003</strain>
    </source>
</reference>
<protein>
    <recommendedName>
        <fullName evidence="2">Lantibiotic</fullName>
    </recommendedName>
</protein>
<accession>A0AAU2UXS8</accession>
<evidence type="ECO:0008006" key="2">
    <source>
        <dbReference type="Google" id="ProtNLM"/>
    </source>
</evidence>
<proteinExistence type="predicted"/>
<dbReference type="AlphaFoldDB" id="A0AAU2UXS8"/>
<sequence>MTNETTQDLFDLDVREVLAEGEAQNSAGISISCEGSCHRPYCI</sequence>
<organism evidence="1">
    <name type="scientific">Streptomyces sp. NBC_00003</name>
    <dbReference type="NCBI Taxonomy" id="2903608"/>
    <lineage>
        <taxon>Bacteria</taxon>
        <taxon>Bacillati</taxon>
        <taxon>Actinomycetota</taxon>
        <taxon>Actinomycetes</taxon>
        <taxon>Kitasatosporales</taxon>
        <taxon>Streptomycetaceae</taxon>
        <taxon>Streptomyces</taxon>
    </lineage>
</organism>
<name>A0AAU2UXS8_9ACTN</name>
<evidence type="ECO:0000313" key="1">
    <source>
        <dbReference type="EMBL" id="WTW59934.1"/>
    </source>
</evidence>
<dbReference type="EMBL" id="CP108318">
    <property type="protein sequence ID" value="WTW59934.1"/>
    <property type="molecule type" value="Genomic_DNA"/>
</dbReference>